<dbReference type="AlphaFoldDB" id="A0A6P8D0J4"/>
<name>A0A6P8D0J4_PUNGR</name>
<proteinExistence type="predicted"/>
<evidence type="ECO:0000313" key="1">
    <source>
        <dbReference type="Proteomes" id="UP000515151"/>
    </source>
</evidence>
<dbReference type="GeneID" id="116203073"/>
<reference evidence="1" key="1">
    <citation type="journal article" date="2020" name="Plant Biotechnol. J.">
        <title>The pomegranate (Punica granatum L.) draft genome dissects genetic divergence between soft- and hard-seeded cultivars.</title>
        <authorList>
            <person name="Luo X."/>
            <person name="Li H."/>
            <person name="Wu Z."/>
            <person name="Yao W."/>
            <person name="Zhao P."/>
            <person name="Cao D."/>
            <person name="Yu H."/>
            <person name="Li K."/>
            <person name="Poudel K."/>
            <person name="Zhao D."/>
            <person name="Zhang F."/>
            <person name="Xia X."/>
            <person name="Chen L."/>
            <person name="Wang Q."/>
            <person name="Jing D."/>
            <person name="Cao S."/>
        </authorList>
    </citation>
    <scope>NUCLEOTIDE SEQUENCE [LARGE SCALE GENOMIC DNA]</scope>
    <source>
        <strain evidence="1">cv. Tunisia</strain>
    </source>
</reference>
<accession>A0A6P8D0J4</accession>
<dbReference type="RefSeq" id="XP_031390602.1">
    <property type="nucleotide sequence ID" value="XM_031534742.1"/>
</dbReference>
<gene>
    <name evidence="2" type="primary">LOC116203073</name>
</gene>
<evidence type="ECO:0000313" key="2">
    <source>
        <dbReference type="RefSeq" id="XP_031390602.1"/>
    </source>
</evidence>
<keyword evidence="1" id="KW-1185">Reference proteome</keyword>
<protein>
    <submittedName>
        <fullName evidence="2">Uncharacterized protein LOC116203073</fullName>
    </submittedName>
</protein>
<organism evidence="1 2">
    <name type="scientific">Punica granatum</name>
    <name type="common">Pomegranate</name>
    <dbReference type="NCBI Taxonomy" id="22663"/>
    <lineage>
        <taxon>Eukaryota</taxon>
        <taxon>Viridiplantae</taxon>
        <taxon>Streptophyta</taxon>
        <taxon>Embryophyta</taxon>
        <taxon>Tracheophyta</taxon>
        <taxon>Spermatophyta</taxon>
        <taxon>Magnoliopsida</taxon>
        <taxon>eudicotyledons</taxon>
        <taxon>Gunneridae</taxon>
        <taxon>Pentapetalae</taxon>
        <taxon>rosids</taxon>
        <taxon>malvids</taxon>
        <taxon>Myrtales</taxon>
        <taxon>Lythraceae</taxon>
        <taxon>Punica</taxon>
    </lineage>
</organism>
<reference evidence="2" key="2">
    <citation type="submission" date="2025-08" db="UniProtKB">
        <authorList>
            <consortium name="RefSeq"/>
        </authorList>
    </citation>
    <scope>IDENTIFICATION</scope>
    <source>
        <tissue evidence="2">Leaf</tissue>
    </source>
</reference>
<sequence length="159" mass="17563">MIQCSVHNPKIGRQEINLNLEHPTNPIYWPGLVATGCGAKRKRQSCCYCTTSVSAFLLSRTTANRAALPATAIVSTIRLGKCLGRPALGALNLPCALTSLHHKSQFVSPDAFHHPEKEEKTFDVLPGGFRNWFCHSAAPTLMVEFFSEPEVMGTRRTRK</sequence>
<dbReference type="Proteomes" id="UP000515151">
    <property type="component" value="Chromosome 1"/>
</dbReference>